<gene>
    <name evidence="2" type="ORF">M427DRAFT_138084</name>
</gene>
<dbReference type="Proteomes" id="UP000070544">
    <property type="component" value="Unassembled WGS sequence"/>
</dbReference>
<name>A0A139A4C4_GONPJ</name>
<keyword evidence="3" id="KW-1185">Reference proteome</keyword>
<reference evidence="2 3" key="1">
    <citation type="journal article" date="2015" name="Genome Biol. Evol.">
        <title>Phylogenomic analyses indicate that early fungi evolved digesting cell walls of algal ancestors of land plants.</title>
        <authorList>
            <person name="Chang Y."/>
            <person name="Wang S."/>
            <person name="Sekimoto S."/>
            <person name="Aerts A.L."/>
            <person name="Choi C."/>
            <person name="Clum A."/>
            <person name="LaButti K.M."/>
            <person name="Lindquist E.A."/>
            <person name="Yee Ngan C."/>
            <person name="Ohm R.A."/>
            <person name="Salamov A.A."/>
            <person name="Grigoriev I.V."/>
            <person name="Spatafora J.W."/>
            <person name="Berbee M.L."/>
        </authorList>
    </citation>
    <scope>NUCLEOTIDE SEQUENCE [LARGE SCALE GENOMIC DNA]</scope>
    <source>
        <strain evidence="2 3">JEL478</strain>
    </source>
</reference>
<dbReference type="EMBL" id="KQ965799">
    <property type="protein sequence ID" value="KXS11640.1"/>
    <property type="molecule type" value="Genomic_DNA"/>
</dbReference>
<evidence type="ECO:0000313" key="3">
    <source>
        <dbReference type="Proteomes" id="UP000070544"/>
    </source>
</evidence>
<evidence type="ECO:0000313" key="2">
    <source>
        <dbReference type="EMBL" id="KXS11640.1"/>
    </source>
</evidence>
<proteinExistence type="predicted"/>
<feature type="compositionally biased region" description="Polar residues" evidence="1">
    <location>
        <begin position="191"/>
        <end position="204"/>
    </location>
</feature>
<protein>
    <submittedName>
        <fullName evidence="2">Uncharacterized protein</fullName>
    </submittedName>
</protein>
<feature type="region of interest" description="Disordered" evidence="1">
    <location>
        <begin position="171"/>
        <end position="263"/>
    </location>
</feature>
<accession>A0A139A4C4</accession>
<dbReference type="AlphaFoldDB" id="A0A139A4C4"/>
<evidence type="ECO:0000256" key="1">
    <source>
        <dbReference type="SAM" id="MobiDB-lite"/>
    </source>
</evidence>
<organism evidence="2 3">
    <name type="scientific">Gonapodya prolifera (strain JEL478)</name>
    <name type="common">Monoblepharis prolifera</name>
    <dbReference type="NCBI Taxonomy" id="1344416"/>
    <lineage>
        <taxon>Eukaryota</taxon>
        <taxon>Fungi</taxon>
        <taxon>Fungi incertae sedis</taxon>
        <taxon>Chytridiomycota</taxon>
        <taxon>Chytridiomycota incertae sedis</taxon>
        <taxon>Monoblepharidomycetes</taxon>
        <taxon>Monoblepharidales</taxon>
        <taxon>Gonapodyaceae</taxon>
        <taxon>Gonapodya</taxon>
    </lineage>
</organism>
<sequence length="263" mass="29671">MASQNLRALNDMVQLLYQPCQLYVYSTATDNSWTMNVTDGRDRWFRRTYMGNQLIKLFYASGSPNQEEFVKRFKRELPGGNLKVVLAGDYANFVLEPESARPISLEMLEKIDSEEAKLRMSELMAKLFTACAEKRSCHITEDPGKGLEIESLKKKLEQAEADLKYHKQKLHEIESGRGSGASRDGRPGGWSATSSADYRTNVVSTMGRRPKEKPKMVGLGSKKERSIINPNKRRRVATGIQYGEDSDEDNEKESGSASNTEED</sequence>